<dbReference type="AlphaFoldDB" id="A0AAV9V1S0"/>
<dbReference type="InterPro" id="IPR023943">
    <property type="entry name" value="Enolase-ppase_E1"/>
</dbReference>
<evidence type="ECO:0000313" key="4">
    <source>
        <dbReference type="EMBL" id="KAK6353549.1"/>
    </source>
</evidence>
<keyword evidence="3" id="KW-0486">Methionine biosynthesis</keyword>
<dbReference type="CDD" id="cd01629">
    <property type="entry name" value="HAD_EP"/>
    <property type="match status" value="1"/>
</dbReference>
<dbReference type="Proteomes" id="UP001375240">
    <property type="component" value="Unassembled WGS sequence"/>
</dbReference>
<dbReference type="InterPro" id="IPR036412">
    <property type="entry name" value="HAD-like_sf"/>
</dbReference>
<evidence type="ECO:0000313" key="5">
    <source>
        <dbReference type="Proteomes" id="UP001375240"/>
    </source>
</evidence>
<dbReference type="SUPFAM" id="SSF56784">
    <property type="entry name" value="HAD-like"/>
    <property type="match status" value="1"/>
</dbReference>
<organism evidence="4 5">
    <name type="scientific">Orbilia brochopaga</name>
    <dbReference type="NCBI Taxonomy" id="3140254"/>
    <lineage>
        <taxon>Eukaryota</taxon>
        <taxon>Fungi</taxon>
        <taxon>Dikarya</taxon>
        <taxon>Ascomycota</taxon>
        <taxon>Pezizomycotina</taxon>
        <taxon>Orbiliomycetes</taxon>
        <taxon>Orbiliales</taxon>
        <taxon>Orbiliaceae</taxon>
        <taxon>Orbilia</taxon>
    </lineage>
</organism>
<dbReference type="SFLD" id="SFLDG01129">
    <property type="entry name" value="C1.5:_HAD__Beta-PGM__Phosphata"/>
    <property type="match status" value="1"/>
</dbReference>
<dbReference type="SFLD" id="SFLDS00003">
    <property type="entry name" value="Haloacid_Dehalogenase"/>
    <property type="match status" value="1"/>
</dbReference>
<dbReference type="PANTHER" id="PTHR20371">
    <property type="entry name" value="ENOLASE-PHOSPHATASE E1"/>
    <property type="match status" value="1"/>
</dbReference>
<evidence type="ECO:0000256" key="3">
    <source>
        <dbReference type="ARBA" id="ARBA00023167"/>
    </source>
</evidence>
<proteinExistence type="predicted"/>
<keyword evidence="5" id="KW-1185">Reference proteome</keyword>
<dbReference type="PANTHER" id="PTHR20371:SF1">
    <property type="entry name" value="ENOLASE-PHOSPHATASE E1"/>
    <property type="match status" value="1"/>
</dbReference>
<dbReference type="SFLD" id="SFLDG01133">
    <property type="entry name" value="C1.5.4:_Enolase-phosphatase_Li"/>
    <property type="match status" value="1"/>
</dbReference>
<sequence>MSQVKAVLLDIEGTVSSISFVREVLFPYTLTALPEVLAEKWDTDEFAPYRNDFPPEHRSDPADFLSHVRELTNNDVKIAYLKNLQGYLWLQAYRSGAVKAPVYPDVVKALEQWTAAGLKVYIYSSGSVLAQQLFFEHTDNAAQADLRPFLAGHFDTVNAGLKTRAESYEVIARETGHAAHQWVFLTDNVKEVEAAVAAGMHARIVVREGNAPVSDEDIARFGPVVTDFVKDDGLRRLLAMD</sequence>
<keyword evidence="2" id="KW-0378">Hydrolase</keyword>
<accession>A0AAV9V1S0</accession>
<dbReference type="GO" id="GO:0000287">
    <property type="term" value="F:magnesium ion binding"/>
    <property type="evidence" value="ECO:0007669"/>
    <property type="project" value="InterPro"/>
</dbReference>
<dbReference type="Pfam" id="PF00702">
    <property type="entry name" value="Hydrolase"/>
    <property type="match status" value="1"/>
</dbReference>
<name>A0AAV9V1S0_9PEZI</name>
<dbReference type="InterPro" id="IPR023214">
    <property type="entry name" value="HAD_sf"/>
</dbReference>
<gene>
    <name evidence="4" type="primary">UTR4</name>
    <name evidence="4" type="ORF">TWF696_005512</name>
</gene>
<dbReference type="Gene3D" id="1.10.720.60">
    <property type="match status" value="1"/>
</dbReference>
<dbReference type="GO" id="GO:0019509">
    <property type="term" value="P:L-methionine salvage from methylthioadenosine"/>
    <property type="evidence" value="ECO:0007669"/>
    <property type="project" value="InterPro"/>
</dbReference>
<reference evidence="4 5" key="1">
    <citation type="submission" date="2019-10" db="EMBL/GenBank/DDBJ databases">
        <authorList>
            <person name="Palmer J.M."/>
        </authorList>
    </citation>
    <scope>NUCLEOTIDE SEQUENCE [LARGE SCALE GENOMIC DNA]</scope>
    <source>
        <strain evidence="4 5">TWF696</strain>
    </source>
</reference>
<comment type="caution">
    <text evidence="4">The sequence shown here is derived from an EMBL/GenBank/DDBJ whole genome shotgun (WGS) entry which is preliminary data.</text>
</comment>
<evidence type="ECO:0000256" key="1">
    <source>
        <dbReference type="ARBA" id="ARBA00022605"/>
    </source>
</evidence>
<protein>
    <submittedName>
        <fullName evidence="4">Enolase-phosphatase E1</fullName>
    </submittedName>
</protein>
<dbReference type="NCBIfam" id="TIGR01691">
    <property type="entry name" value="enolase-ppase"/>
    <property type="match status" value="1"/>
</dbReference>
<evidence type="ECO:0000256" key="2">
    <source>
        <dbReference type="ARBA" id="ARBA00022801"/>
    </source>
</evidence>
<dbReference type="Gene3D" id="3.40.50.1000">
    <property type="entry name" value="HAD superfamily/HAD-like"/>
    <property type="match status" value="1"/>
</dbReference>
<dbReference type="GO" id="GO:0043874">
    <property type="term" value="F:acireductone synthase activity"/>
    <property type="evidence" value="ECO:0007669"/>
    <property type="project" value="InterPro"/>
</dbReference>
<dbReference type="EMBL" id="JAVHNQ010000003">
    <property type="protein sequence ID" value="KAK6353549.1"/>
    <property type="molecule type" value="Genomic_DNA"/>
</dbReference>
<keyword evidence="1" id="KW-0028">Amino-acid biosynthesis</keyword>